<dbReference type="AlphaFoldDB" id="A0A4V2R3W8"/>
<gene>
    <name evidence="2" type="ORF">EV216_12211</name>
</gene>
<feature type="transmembrane region" description="Helical" evidence="1">
    <location>
        <begin position="20"/>
        <end position="40"/>
    </location>
</feature>
<keyword evidence="1" id="KW-0472">Membrane</keyword>
<dbReference type="RefSeq" id="WP_132696077.1">
    <property type="nucleotide sequence ID" value="NZ_SLVM01000022.1"/>
</dbReference>
<dbReference type="Proteomes" id="UP000295277">
    <property type="component" value="Unassembled WGS sequence"/>
</dbReference>
<reference evidence="2 3" key="1">
    <citation type="submission" date="2019-03" db="EMBL/GenBank/DDBJ databases">
        <title>Genomic Encyclopedia of Type Strains, Phase IV (KMG-IV): sequencing the most valuable type-strain genomes for metagenomic binning, comparative biology and taxonomic classification.</title>
        <authorList>
            <person name="Goeker M."/>
        </authorList>
    </citation>
    <scope>NUCLEOTIDE SEQUENCE [LARGE SCALE GENOMIC DNA]</scope>
    <source>
        <strain evidence="2 3">DSM 21153</strain>
    </source>
</reference>
<sequence length="82" mass="9491">MDMDILRAGVASTSAGNPDFDFLIFVFSTAIASWYLFIRYGVTWLDLYNRDSPRHRNAKRLFQAFLLLWALALILIVFFPAE</sequence>
<keyword evidence="1" id="KW-1133">Transmembrane helix</keyword>
<organism evidence="2 3">
    <name type="scientific">Rhodovulum steppense</name>
    <dbReference type="NCBI Taxonomy" id="540251"/>
    <lineage>
        <taxon>Bacteria</taxon>
        <taxon>Pseudomonadati</taxon>
        <taxon>Pseudomonadota</taxon>
        <taxon>Alphaproteobacteria</taxon>
        <taxon>Rhodobacterales</taxon>
        <taxon>Paracoccaceae</taxon>
        <taxon>Rhodovulum</taxon>
    </lineage>
</organism>
<dbReference type="EMBL" id="SLVM01000022">
    <property type="protein sequence ID" value="TCM79622.1"/>
    <property type="molecule type" value="Genomic_DNA"/>
</dbReference>
<evidence type="ECO:0000313" key="3">
    <source>
        <dbReference type="Proteomes" id="UP000295277"/>
    </source>
</evidence>
<comment type="caution">
    <text evidence="2">The sequence shown here is derived from an EMBL/GenBank/DDBJ whole genome shotgun (WGS) entry which is preliminary data.</text>
</comment>
<evidence type="ECO:0000256" key="1">
    <source>
        <dbReference type="SAM" id="Phobius"/>
    </source>
</evidence>
<accession>A0A4V2R3W8</accession>
<name>A0A4V2R3W8_9RHOB</name>
<keyword evidence="1" id="KW-0812">Transmembrane</keyword>
<feature type="transmembrane region" description="Helical" evidence="1">
    <location>
        <begin position="61"/>
        <end position="81"/>
    </location>
</feature>
<protein>
    <submittedName>
        <fullName evidence="2">Uncharacterized protein</fullName>
    </submittedName>
</protein>
<keyword evidence="3" id="KW-1185">Reference proteome</keyword>
<evidence type="ECO:0000313" key="2">
    <source>
        <dbReference type="EMBL" id="TCM79622.1"/>
    </source>
</evidence>
<proteinExistence type="predicted"/>